<protein>
    <recommendedName>
        <fullName evidence="4">Leucine-rich repeat-containing N-terminal plant-type domain-containing protein</fullName>
    </recommendedName>
</protein>
<dbReference type="InterPro" id="IPR001611">
    <property type="entry name" value="Leu-rich_rpt"/>
</dbReference>
<dbReference type="InterPro" id="IPR032675">
    <property type="entry name" value="LRR_dom_sf"/>
</dbReference>
<comment type="caution">
    <text evidence="2">The sequence shown here is derived from an EMBL/GenBank/DDBJ whole genome shotgun (WGS) entry which is preliminary data.</text>
</comment>
<name>A0A7J9D088_GOSGO</name>
<dbReference type="PRINTS" id="PR00019">
    <property type="entry name" value="LEURICHRPT"/>
</dbReference>
<keyword evidence="1" id="KW-0732">Signal</keyword>
<sequence>MGPIWFRVIFITLLVSNDAVWSDGCWDEDQLRSLDLSYNDLVGVVENEAHLKWLSKLGSLETLDLSETKMKNNLLLHLGGLSSLTTLKLEGNHLEGRIHLQELCNLTNLKILDLSYNRIESIRSSHGESVYNYSITFPGIFEVLDIV</sequence>
<dbReference type="AlphaFoldDB" id="A0A7J9D088"/>
<evidence type="ECO:0000313" key="3">
    <source>
        <dbReference type="Proteomes" id="UP000593579"/>
    </source>
</evidence>
<dbReference type="InterPro" id="IPR052595">
    <property type="entry name" value="LRRC69/RLP"/>
</dbReference>
<keyword evidence="3" id="KW-1185">Reference proteome</keyword>
<organism evidence="2 3">
    <name type="scientific">Gossypium gossypioides</name>
    <name type="common">Mexican cotton</name>
    <name type="synonym">Selera gossypioides</name>
    <dbReference type="NCBI Taxonomy" id="34282"/>
    <lineage>
        <taxon>Eukaryota</taxon>
        <taxon>Viridiplantae</taxon>
        <taxon>Streptophyta</taxon>
        <taxon>Embryophyta</taxon>
        <taxon>Tracheophyta</taxon>
        <taxon>Spermatophyta</taxon>
        <taxon>Magnoliopsida</taxon>
        <taxon>eudicotyledons</taxon>
        <taxon>Gunneridae</taxon>
        <taxon>Pentapetalae</taxon>
        <taxon>rosids</taxon>
        <taxon>malvids</taxon>
        <taxon>Malvales</taxon>
        <taxon>Malvaceae</taxon>
        <taxon>Malvoideae</taxon>
        <taxon>Gossypium</taxon>
    </lineage>
</organism>
<feature type="chain" id="PRO_5029646575" description="Leucine-rich repeat-containing N-terminal plant-type domain-containing protein" evidence="1">
    <location>
        <begin position="23"/>
        <end position="147"/>
    </location>
</feature>
<feature type="signal peptide" evidence="1">
    <location>
        <begin position="1"/>
        <end position="22"/>
    </location>
</feature>
<evidence type="ECO:0008006" key="4">
    <source>
        <dbReference type="Google" id="ProtNLM"/>
    </source>
</evidence>
<evidence type="ECO:0000313" key="2">
    <source>
        <dbReference type="EMBL" id="MBA0754071.1"/>
    </source>
</evidence>
<dbReference type="SUPFAM" id="SSF52058">
    <property type="entry name" value="L domain-like"/>
    <property type="match status" value="1"/>
</dbReference>
<dbReference type="PANTHER" id="PTHR48057:SF29">
    <property type="entry name" value="OS02G0609900 PROTEIN"/>
    <property type="match status" value="1"/>
</dbReference>
<dbReference type="EMBL" id="JABEZY010259617">
    <property type="protein sequence ID" value="MBA0754071.1"/>
    <property type="molecule type" value="Genomic_DNA"/>
</dbReference>
<proteinExistence type="predicted"/>
<dbReference type="Pfam" id="PF00560">
    <property type="entry name" value="LRR_1"/>
    <property type="match status" value="1"/>
</dbReference>
<evidence type="ECO:0000256" key="1">
    <source>
        <dbReference type="SAM" id="SignalP"/>
    </source>
</evidence>
<dbReference type="Gene3D" id="3.80.10.10">
    <property type="entry name" value="Ribonuclease Inhibitor"/>
    <property type="match status" value="1"/>
</dbReference>
<feature type="non-terminal residue" evidence="2">
    <location>
        <position position="1"/>
    </location>
</feature>
<dbReference type="Proteomes" id="UP000593579">
    <property type="component" value="Unassembled WGS sequence"/>
</dbReference>
<reference evidence="2 3" key="1">
    <citation type="journal article" date="2019" name="Genome Biol. Evol.">
        <title>Insights into the evolution of the New World diploid cottons (Gossypium, subgenus Houzingenia) based on genome sequencing.</title>
        <authorList>
            <person name="Grover C.E."/>
            <person name="Arick M.A. 2nd"/>
            <person name="Thrash A."/>
            <person name="Conover J.L."/>
            <person name="Sanders W.S."/>
            <person name="Peterson D.G."/>
            <person name="Frelichowski J.E."/>
            <person name="Scheffler J.A."/>
            <person name="Scheffler B.E."/>
            <person name="Wendel J.F."/>
        </authorList>
    </citation>
    <scope>NUCLEOTIDE SEQUENCE [LARGE SCALE GENOMIC DNA]</scope>
    <source>
        <strain evidence="2">5</strain>
        <tissue evidence="2">Leaf</tissue>
    </source>
</reference>
<gene>
    <name evidence="2" type="ORF">Gogos_021538</name>
</gene>
<dbReference type="OrthoDB" id="4691307at2759"/>
<accession>A0A7J9D088</accession>
<dbReference type="Pfam" id="PF13516">
    <property type="entry name" value="LRR_6"/>
    <property type="match status" value="1"/>
</dbReference>
<dbReference type="PANTHER" id="PTHR48057">
    <property type="entry name" value="LEUCINE-RICH REPEAT SERINE/THREONINE-PROTEIN KINASE 1"/>
    <property type="match status" value="1"/>
</dbReference>
<dbReference type="PROSITE" id="PS51450">
    <property type="entry name" value="LRR"/>
    <property type="match status" value="1"/>
</dbReference>